<dbReference type="AlphaFoldDB" id="A0A829ZD88"/>
<proteinExistence type="predicted"/>
<protein>
    <submittedName>
        <fullName evidence="1">Uncharacterized protein</fullName>
    </submittedName>
</protein>
<evidence type="ECO:0000313" key="2">
    <source>
        <dbReference type="Proteomes" id="UP000490821"/>
    </source>
</evidence>
<name>A0A829ZD88_9FIRM</name>
<sequence length="79" mass="8779">MALPLLKVACQPSVDNGDVYIHSGSFVIMSSSFSVEPEIIVLITKSSEPFRGSKFLLIRLFKIELVRIVSLLIENSLEI</sequence>
<comment type="caution">
    <text evidence="1">The sequence shown here is derived from an EMBL/GenBank/DDBJ whole genome shotgun (WGS) entry which is preliminary data.</text>
</comment>
<organism evidence="1 2">
    <name type="scientific">Thomasclavelia cocleata</name>
    <dbReference type="NCBI Taxonomy" id="69824"/>
    <lineage>
        <taxon>Bacteria</taxon>
        <taxon>Bacillati</taxon>
        <taxon>Bacillota</taxon>
        <taxon>Erysipelotrichia</taxon>
        <taxon>Erysipelotrichales</taxon>
        <taxon>Coprobacillaceae</taxon>
        <taxon>Thomasclavelia</taxon>
    </lineage>
</organism>
<reference evidence="1 2" key="1">
    <citation type="journal article" date="2020" name="Microbiome">
        <title>Single-cell genomics of uncultured bacteria reveals dietary fiber responders in the mouse gut microbiota.</title>
        <authorList>
            <person name="Chijiiwa R."/>
            <person name="Hosokawa M."/>
            <person name="Kogawa M."/>
            <person name="Nishikawa Y."/>
            <person name="Ide K."/>
            <person name="Sakanashi C."/>
            <person name="Takahashi K."/>
            <person name="Takeyama H."/>
        </authorList>
    </citation>
    <scope>NUCLEOTIDE SEQUENCE [LARGE SCALE GENOMIC DNA]</scope>
    <source>
        <strain evidence="1">IMSAGC_017</strain>
    </source>
</reference>
<accession>A0A829ZD88</accession>
<evidence type="ECO:0000313" key="1">
    <source>
        <dbReference type="EMBL" id="GFI40964.1"/>
    </source>
</evidence>
<gene>
    <name evidence="1" type="ORF">IMSAGC017_01004</name>
</gene>
<dbReference type="EMBL" id="BLMI01000115">
    <property type="protein sequence ID" value="GFI40964.1"/>
    <property type="molecule type" value="Genomic_DNA"/>
</dbReference>
<dbReference type="Proteomes" id="UP000490821">
    <property type="component" value="Unassembled WGS sequence"/>
</dbReference>